<keyword evidence="4 5" id="KW-0720">Serine protease</keyword>
<feature type="active site" description="Charge relay system" evidence="5">
    <location>
        <position position="231"/>
    </location>
</feature>
<reference evidence="9 10" key="1">
    <citation type="journal article" date="2011" name="J. Bacteriol.">
        <title>Draft genome sequence of the thermoalkaliphilic Caldalkalibacillus thermarum strain TA2.A1.</title>
        <authorList>
            <person name="Kalamorz F."/>
            <person name="Keis S."/>
            <person name="McMillan D.G."/>
            <person name="Olsson K."/>
            <person name="Stanton J.A."/>
            <person name="Stockwell P."/>
            <person name="Black M.A."/>
            <person name="Klingeman D.M."/>
            <person name="Land M.L."/>
            <person name="Han C.S."/>
            <person name="Martin S.L."/>
            <person name="Becher S.A."/>
            <person name="Peddie C.J."/>
            <person name="Morgan H.W."/>
            <person name="Matthies D."/>
            <person name="Preiss L."/>
            <person name="Meier T."/>
            <person name="Brown S.D."/>
            <person name="Cook G.M."/>
        </authorList>
    </citation>
    <scope>NUCLEOTIDE SEQUENCE [LARGE SCALE GENOMIC DNA]</scope>
    <source>
        <strain evidence="9 10">TA2.A1</strain>
    </source>
</reference>
<dbReference type="Proteomes" id="UP000010716">
    <property type="component" value="Unassembled WGS sequence"/>
</dbReference>
<dbReference type="PROSITE" id="PS00136">
    <property type="entry name" value="SUBTILASE_ASP"/>
    <property type="match status" value="1"/>
</dbReference>
<evidence type="ECO:0000256" key="3">
    <source>
        <dbReference type="ARBA" id="ARBA00022801"/>
    </source>
</evidence>
<keyword evidence="2 5" id="KW-0645">Protease</keyword>
<dbReference type="PROSITE" id="PS00137">
    <property type="entry name" value="SUBTILASE_HIS"/>
    <property type="match status" value="1"/>
</dbReference>
<name>F5L9A9_CALTT</name>
<dbReference type="InterPro" id="IPR036852">
    <property type="entry name" value="Peptidase_S8/S53_dom_sf"/>
</dbReference>
<dbReference type="RefSeq" id="WP_007505782.1">
    <property type="nucleotide sequence ID" value="NZ_AFCE01000156.1"/>
</dbReference>
<dbReference type="Gene3D" id="3.40.50.200">
    <property type="entry name" value="Peptidase S8/S53 domain"/>
    <property type="match status" value="1"/>
</dbReference>
<comment type="caution">
    <text evidence="9">The sequence shown here is derived from an EMBL/GenBank/DDBJ whole genome shotgun (WGS) entry which is preliminary data.</text>
</comment>
<feature type="domain" description="Peptidase S8/S53" evidence="8">
    <location>
        <begin position="180"/>
        <end position="435"/>
    </location>
</feature>
<evidence type="ECO:0000256" key="7">
    <source>
        <dbReference type="SAM" id="MobiDB-lite"/>
    </source>
</evidence>
<dbReference type="PROSITE" id="PS51892">
    <property type="entry name" value="SUBTILASE"/>
    <property type="match status" value="1"/>
</dbReference>
<dbReference type="Pfam" id="PF00082">
    <property type="entry name" value="Peptidase_S8"/>
    <property type="match status" value="1"/>
</dbReference>
<dbReference type="OrthoDB" id="9798386at2"/>
<dbReference type="eggNOG" id="COG1404">
    <property type="taxonomic scope" value="Bacteria"/>
</dbReference>
<dbReference type="Gene3D" id="2.60.120.380">
    <property type="match status" value="1"/>
</dbReference>
<dbReference type="SUPFAM" id="SSF52743">
    <property type="entry name" value="Subtilisin-like"/>
    <property type="match status" value="1"/>
</dbReference>
<feature type="active site" description="Charge relay system" evidence="5">
    <location>
        <position position="387"/>
    </location>
</feature>
<evidence type="ECO:0000313" key="9">
    <source>
        <dbReference type="EMBL" id="EGL82051.1"/>
    </source>
</evidence>
<dbReference type="PANTHER" id="PTHR43399:SF4">
    <property type="entry name" value="CELL WALL-ASSOCIATED PROTEASE"/>
    <property type="match status" value="1"/>
</dbReference>
<dbReference type="GO" id="GO:0004252">
    <property type="term" value="F:serine-type endopeptidase activity"/>
    <property type="evidence" value="ECO:0007669"/>
    <property type="project" value="UniProtKB-UniRule"/>
</dbReference>
<dbReference type="InterPro" id="IPR015500">
    <property type="entry name" value="Peptidase_S8_subtilisin-rel"/>
</dbReference>
<evidence type="ECO:0000256" key="2">
    <source>
        <dbReference type="ARBA" id="ARBA00022670"/>
    </source>
</evidence>
<organism evidence="9 10">
    <name type="scientific">Caldalkalibacillus thermarum (strain TA2.A1)</name>
    <dbReference type="NCBI Taxonomy" id="986075"/>
    <lineage>
        <taxon>Bacteria</taxon>
        <taxon>Bacillati</taxon>
        <taxon>Bacillota</taxon>
        <taxon>Bacilli</taxon>
        <taxon>Bacillales</taxon>
        <taxon>Bacillaceae</taxon>
        <taxon>Caldalkalibacillus</taxon>
    </lineage>
</organism>
<dbReference type="InterPro" id="IPR023828">
    <property type="entry name" value="Peptidase_S8_Ser-AS"/>
</dbReference>
<proteinExistence type="inferred from homology"/>
<dbReference type="EMBL" id="AFCE01000156">
    <property type="protein sequence ID" value="EGL82051.1"/>
    <property type="molecule type" value="Genomic_DNA"/>
</dbReference>
<evidence type="ECO:0000256" key="5">
    <source>
        <dbReference type="PROSITE-ProRule" id="PRU01240"/>
    </source>
</evidence>
<gene>
    <name evidence="9" type="ORF">CathTA2_2414</name>
</gene>
<dbReference type="GO" id="GO:0006508">
    <property type="term" value="P:proteolysis"/>
    <property type="evidence" value="ECO:0007669"/>
    <property type="project" value="UniProtKB-KW"/>
</dbReference>
<evidence type="ECO:0000256" key="4">
    <source>
        <dbReference type="ARBA" id="ARBA00022825"/>
    </source>
</evidence>
<dbReference type="InterPro" id="IPR023827">
    <property type="entry name" value="Peptidase_S8_Asp-AS"/>
</dbReference>
<dbReference type="PRINTS" id="PR00723">
    <property type="entry name" value="SUBTILISIN"/>
</dbReference>
<feature type="active site" description="Charge relay system" evidence="5">
    <location>
        <position position="188"/>
    </location>
</feature>
<keyword evidence="3 5" id="KW-0378">Hydrolase</keyword>
<evidence type="ECO:0000259" key="8">
    <source>
        <dbReference type="Pfam" id="PF00082"/>
    </source>
</evidence>
<protein>
    <submittedName>
        <fullName evidence="9">Peptidase S8 and S53 subtilisin kexin sedolisin</fullName>
    </submittedName>
</protein>
<accession>F5L9A9</accession>
<sequence>MMHWLKTYKGAVVFGAVACLALFTLFYSMLTEPAPRLAESGLEQDGQGGAAQEGQDLDQPLEETAPPDFPFTEGFEEYEEWMIKWKKGFPRPEEEEFEVLDVDNKRQIMLVRLHKGVDPMTWYKRWAGRTDIEYIRPNQRVEIKSWHDSKSVTPEKVEALQAYLQQINAEAAWEVADRNDEITIAILDTGIDLTHPLLKDFLVEGIHLITYTEEEQERLDIDPTPQDYNGHGTQVAGVIVAAENEWGYRGLLRSANLMPVKVMRDDGSGSEFDVARGIYHAVDHQADIIVLSVGFPFNSEWMREAVEYAEEHGVLVIAATGNSEEGTGAMQVSYPAAYPSVLAVGAVNERDEYERYSNFGPEVDLVAPGTVFTTDTGGGFTKVQGTSMAAPQVAALAALVMHQYPELTPVEVRNHMIYTAEDVYQEGWDMYTGHGRIDMGAALSTPPVKDIYAANHSPEQAAPFPIETMVYSELRDKEDRDYFIVETPYRGTIELDIYLHVGKYNGIDLTFYPNGDENLAQTFTIQKEEVLVLEVPQGASLIRLSYNDKERRTTPVPYQITNSFNIYKDNQHPNHSPEEAYPLQGDGKVIVGTLHKEQLADWFVFEAPAPGQLEVLVTVHTSRLDPVLRIYTPEGHEHIEDNDDPPWEERYVTKVRPGRYYIVVEDYYGNQVNEEYYLIATYSPLEEGTGPDTRLTGRGRTGP</sequence>
<feature type="region of interest" description="Disordered" evidence="7">
    <location>
        <begin position="39"/>
        <end position="69"/>
    </location>
</feature>
<evidence type="ECO:0000256" key="1">
    <source>
        <dbReference type="ARBA" id="ARBA00011073"/>
    </source>
</evidence>
<dbReference type="SUPFAM" id="SSF89260">
    <property type="entry name" value="Collagen-binding domain"/>
    <property type="match status" value="1"/>
</dbReference>
<dbReference type="InterPro" id="IPR022398">
    <property type="entry name" value="Peptidase_S8_His-AS"/>
</dbReference>
<dbReference type="InterPro" id="IPR051048">
    <property type="entry name" value="Peptidase_S8/S53_subtilisin"/>
</dbReference>
<evidence type="ECO:0000313" key="10">
    <source>
        <dbReference type="Proteomes" id="UP000010716"/>
    </source>
</evidence>
<dbReference type="PROSITE" id="PS00138">
    <property type="entry name" value="SUBTILASE_SER"/>
    <property type="match status" value="1"/>
</dbReference>
<dbReference type="AlphaFoldDB" id="F5L9A9"/>
<evidence type="ECO:0000256" key="6">
    <source>
        <dbReference type="RuleBase" id="RU003355"/>
    </source>
</evidence>
<dbReference type="InterPro" id="IPR000209">
    <property type="entry name" value="Peptidase_S8/S53_dom"/>
</dbReference>
<dbReference type="PANTHER" id="PTHR43399">
    <property type="entry name" value="SUBTILISIN-RELATED"/>
    <property type="match status" value="1"/>
</dbReference>
<comment type="similarity">
    <text evidence="1 5 6">Belongs to the peptidase S8 family.</text>
</comment>